<evidence type="ECO:0008006" key="4">
    <source>
        <dbReference type="Google" id="ProtNLM"/>
    </source>
</evidence>
<keyword evidence="3" id="KW-1185">Reference proteome</keyword>
<dbReference type="EMBL" id="JACHVQ010000002">
    <property type="protein sequence ID" value="MBB2893039.1"/>
    <property type="molecule type" value="Genomic_DNA"/>
</dbReference>
<proteinExistence type="predicted"/>
<dbReference type="RefSeq" id="WP_343065923.1">
    <property type="nucleotide sequence ID" value="NZ_JACHVQ010000002.1"/>
</dbReference>
<evidence type="ECO:0000256" key="1">
    <source>
        <dbReference type="SAM" id="Phobius"/>
    </source>
</evidence>
<sequence>MTRGRWSRRQRADGGMVTAELAAAIPALIFVLLVAVNAVMIGIDQVRCVDAARAAARAAARGDSAQAVQEVGARAGPSGSAVSVAAGGAMVTVTVSAPVPGPFGWLVGGQPLRASATTPVEDADPAP</sequence>
<comment type="caution">
    <text evidence="2">The sequence shown here is derived from an EMBL/GenBank/DDBJ whole genome shotgun (WGS) entry which is preliminary data.</text>
</comment>
<evidence type="ECO:0000313" key="2">
    <source>
        <dbReference type="EMBL" id="MBB2893039.1"/>
    </source>
</evidence>
<protein>
    <recommendedName>
        <fullName evidence="4">Pilus assembly protein TadE</fullName>
    </recommendedName>
</protein>
<name>A0A839N8C6_9MICO</name>
<accession>A0A839N8C6</accession>
<keyword evidence="1" id="KW-1133">Transmembrane helix</keyword>
<dbReference type="InterPro" id="IPR049790">
    <property type="entry name" value="Rv3655c/TadE"/>
</dbReference>
<keyword evidence="1" id="KW-0812">Transmembrane</keyword>
<organism evidence="2 3">
    <name type="scientific">Flexivirga oryzae</name>
    <dbReference type="NCBI Taxonomy" id="1794944"/>
    <lineage>
        <taxon>Bacteria</taxon>
        <taxon>Bacillati</taxon>
        <taxon>Actinomycetota</taxon>
        <taxon>Actinomycetes</taxon>
        <taxon>Micrococcales</taxon>
        <taxon>Dermacoccaceae</taxon>
        <taxon>Flexivirga</taxon>
    </lineage>
</organism>
<evidence type="ECO:0000313" key="3">
    <source>
        <dbReference type="Proteomes" id="UP000559182"/>
    </source>
</evidence>
<feature type="transmembrane region" description="Helical" evidence="1">
    <location>
        <begin position="21"/>
        <end position="43"/>
    </location>
</feature>
<dbReference type="AlphaFoldDB" id="A0A839N8C6"/>
<dbReference type="NCBIfam" id="NF041390">
    <property type="entry name" value="TadE_Rv3655c"/>
    <property type="match status" value="1"/>
</dbReference>
<dbReference type="Proteomes" id="UP000559182">
    <property type="component" value="Unassembled WGS sequence"/>
</dbReference>
<reference evidence="2 3" key="1">
    <citation type="submission" date="2020-08" db="EMBL/GenBank/DDBJ databases">
        <title>Sequencing the genomes of 1000 actinobacteria strains.</title>
        <authorList>
            <person name="Klenk H.-P."/>
        </authorList>
    </citation>
    <scope>NUCLEOTIDE SEQUENCE [LARGE SCALE GENOMIC DNA]</scope>
    <source>
        <strain evidence="2 3">DSM 105369</strain>
    </source>
</reference>
<gene>
    <name evidence="2" type="ORF">FHU39_003057</name>
</gene>
<keyword evidence="1" id="KW-0472">Membrane</keyword>